<feature type="domain" description="Endonuclease/exonuclease/phosphatase" evidence="2">
    <location>
        <begin position="271"/>
        <end position="563"/>
    </location>
</feature>
<organism evidence="3 4">
    <name type="scientific">Bacterioplanoides pacificum</name>
    <dbReference type="NCBI Taxonomy" id="1171596"/>
    <lineage>
        <taxon>Bacteria</taxon>
        <taxon>Pseudomonadati</taxon>
        <taxon>Pseudomonadota</taxon>
        <taxon>Gammaproteobacteria</taxon>
        <taxon>Oceanospirillales</taxon>
        <taxon>Oceanospirillaceae</taxon>
        <taxon>Bacterioplanoides</taxon>
    </lineage>
</organism>
<comment type="caution">
    <text evidence="3">The sequence shown here is derived from an EMBL/GenBank/DDBJ whole genome shotgun (WGS) entry which is preliminary data.</text>
</comment>
<dbReference type="NCBIfam" id="NF033681">
    <property type="entry name" value="ExeM_NucH_DNase"/>
    <property type="match status" value="1"/>
</dbReference>
<dbReference type="InterPro" id="IPR005135">
    <property type="entry name" value="Endo/exonuclease/phosphatase"/>
</dbReference>
<keyword evidence="3" id="KW-0255">Endonuclease</keyword>
<keyword evidence="4" id="KW-1185">Reference proteome</keyword>
<dbReference type="Gene3D" id="3.60.10.10">
    <property type="entry name" value="Endonuclease/exonuclease/phosphatase"/>
    <property type="match status" value="1"/>
</dbReference>
<feature type="signal peptide" evidence="1">
    <location>
        <begin position="1"/>
        <end position="22"/>
    </location>
</feature>
<dbReference type="Proteomes" id="UP001595722">
    <property type="component" value="Unassembled WGS sequence"/>
</dbReference>
<dbReference type="PANTHER" id="PTHR42834:SF1">
    <property type="entry name" value="ENDONUCLEASE_EXONUCLEASE_PHOSPHATASE FAMILY PROTEIN (AFU_ORTHOLOGUE AFUA_3G09210)"/>
    <property type="match status" value="1"/>
</dbReference>
<dbReference type="Pfam" id="PF03372">
    <property type="entry name" value="Exo_endo_phos"/>
    <property type="match status" value="1"/>
</dbReference>
<evidence type="ECO:0000313" key="4">
    <source>
        <dbReference type="Proteomes" id="UP001595722"/>
    </source>
</evidence>
<name>A0ABV7VS44_9GAMM</name>
<reference evidence="4" key="1">
    <citation type="journal article" date="2019" name="Int. J. Syst. Evol. Microbiol.">
        <title>The Global Catalogue of Microorganisms (GCM) 10K type strain sequencing project: providing services to taxonomists for standard genome sequencing and annotation.</title>
        <authorList>
            <consortium name="The Broad Institute Genomics Platform"/>
            <consortium name="The Broad Institute Genome Sequencing Center for Infectious Disease"/>
            <person name="Wu L."/>
            <person name="Ma J."/>
        </authorList>
    </citation>
    <scope>NUCLEOTIDE SEQUENCE [LARGE SCALE GENOMIC DNA]</scope>
    <source>
        <strain evidence="4">KCTC 42424</strain>
    </source>
</reference>
<dbReference type="RefSeq" id="WP_376866253.1">
    <property type="nucleotide sequence ID" value="NZ_JBHRYB010000006.1"/>
</dbReference>
<evidence type="ECO:0000259" key="2">
    <source>
        <dbReference type="Pfam" id="PF03372"/>
    </source>
</evidence>
<dbReference type="PANTHER" id="PTHR42834">
    <property type="entry name" value="ENDONUCLEASE/EXONUCLEASE/PHOSPHATASE FAMILY PROTEIN (AFU_ORTHOLOGUE AFUA_3G09210)"/>
    <property type="match status" value="1"/>
</dbReference>
<dbReference type="SUPFAM" id="SSF56219">
    <property type="entry name" value="DNase I-like"/>
    <property type="match status" value="1"/>
</dbReference>
<accession>A0ABV7VS44</accession>
<keyword evidence="1" id="KW-0732">Signal</keyword>
<sequence length="572" mass="62859">MCRTPLIRLWLLLGLLTLPAAADPCGAAYHTIADIQGDGQHSPYAGQRLTTEGVVHQRAPFGFWIQTPAAQQDDNPATSEGLFIASRRLVKTGQRMRLTGRISERHSITRLTPEHMYVCATEPGVPQATRLTLPLTAAQWEAVEGMRVEGHALVSGFTEQSGILSGSSLWASAALMWQPTELAPAAAVRGQNNRHERLLLQAAGRQPLWRSQLPLRLGSRIPFFRGVVDSFTRPGQAIQPRVLATELQLEPQPRPALPDYPPAVSLVVAGFNVNNYFNGVLGPQGKMQFRHSRGAGNPSQLLAQTQRLVRTLVAINADVLVLNEVENDGFGAHSAARQLLDALNREQEKSGLYRLITPAHKGSDAIRTLLLYRPAVLQPVAAVQVLHQHNSAPDAQGKALFNDYGNRPVLIQTFRHRQQTIQLAALHLKSKGSSCGETAQQQNGGGRCNQSRSRAVLALQHFLKHQALAADHRLIVGDFNSYTAEQPLQPLFQAGWLRAAGFSETRSHSYNYRGLLGNLDHIFLSPSLRSKVRGYLSWAINSVENPALAPYAATQEIYRSSDHDPQILLLEL</sequence>
<dbReference type="CDD" id="cd04486">
    <property type="entry name" value="YhcR_OBF_like"/>
    <property type="match status" value="1"/>
</dbReference>
<dbReference type="InterPro" id="IPR047971">
    <property type="entry name" value="ExeM-like"/>
</dbReference>
<proteinExistence type="predicted"/>
<dbReference type="GO" id="GO:0004519">
    <property type="term" value="F:endonuclease activity"/>
    <property type="evidence" value="ECO:0007669"/>
    <property type="project" value="UniProtKB-KW"/>
</dbReference>
<protein>
    <submittedName>
        <fullName evidence="3">ExeM/NucH family extracellular endonuclease</fullName>
    </submittedName>
</protein>
<keyword evidence="3" id="KW-0378">Hydrolase</keyword>
<feature type="chain" id="PRO_5046359222" evidence="1">
    <location>
        <begin position="23"/>
        <end position="572"/>
    </location>
</feature>
<dbReference type="InterPro" id="IPR036691">
    <property type="entry name" value="Endo/exonu/phosph_ase_sf"/>
</dbReference>
<evidence type="ECO:0000313" key="3">
    <source>
        <dbReference type="EMBL" id="MFC3680324.1"/>
    </source>
</evidence>
<dbReference type="EMBL" id="JBHRYB010000006">
    <property type="protein sequence ID" value="MFC3680324.1"/>
    <property type="molecule type" value="Genomic_DNA"/>
</dbReference>
<evidence type="ECO:0000256" key="1">
    <source>
        <dbReference type="SAM" id="SignalP"/>
    </source>
</evidence>
<gene>
    <name evidence="3" type="ORF">ACFOMG_09475</name>
</gene>
<keyword evidence="3" id="KW-0540">Nuclease</keyword>